<feature type="transmembrane region" description="Helical" evidence="10">
    <location>
        <begin position="184"/>
        <end position="205"/>
    </location>
</feature>
<evidence type="ECO:0000256" key="1">
    <source>
        <dbReference type="ARBA" id="ARBA00004651"/>
    </source>
</evidence>
<feature type="transmembrane region" description="Helical" evidence="10">
    <location>
        <begin position="101"/>
        <end position="126"/>
    </location>
</feature>
<proteinExistence type="predicted"/>
<dbReference type="PANTHER" id="PTHR21137:SF35">
    <property type="entry name" value="ODORANT RECEPTOR 19A-RELATED"/>
    <property type="match status" value="1"/>
</dbReference>
<protein>
    <submittedName>
        <fullName evidence="11">Uncharacterized protein</fullName>
    </submittedName>
</protein>
<keyword evidence="8" id="KW-0675">Receptor</keyword>
<keyword evidence="3" id="KW-0716">Sensory transduction</keyword>
<dbReference type="InterPro" id="IPR004117">
    <property type="entry name" value="7tm6_olfct_rcpt"/>
</dbReference>
<dbReference type="GO" id="GO:0004984">
    <property type="term" value="F:olfactory receptor activity"/>
    <property type="evidence" value="ECO:0007669"/>
    <property type="project" value="InterPro"/>
</dbReference>
<keyword evidence="6 10" id="KW-1133">Transmembrane helix</keyword>
<evidence type="ECO:0000313" key="11">
    <source>
        <dbReference type="EMBL" id="KAK4878347.1"/>
    </source>
</evidence>
<keyword evidence="5" id="KW-0552">Olfaction</keyword>
<evidence type="ECO:0000256" key="10">
    <source>
        <dbReference type="SAM" id="Phobius"/>
    </source>
</evidence>
<keyword evidence="9" id="KW-0807">Transducer</keyword>
<dbReference type="GO" id="GO:0005549">
    <property type="term" value="F:odorant binding"/>
    <property type="evidence" value="ECO:0007669"/>
    <property type="project" value="InterPro"/>
</dbReference>
<evidence type="ECO:0000256" key="7">
    <source>
        <dbReference type="ARBA" id="ARBA00023136"/>
    </source>
</evidence>
<reference evidence="12" key="1">
    <citation type="submission" date="2023-01" db="EMBL/GenBank/DDBJ databases">
        <title>Key to firefly adult light organ development and bioluminescence: homeobox transcription factors regulate luciferase expression and transportation to peroxisome.</title>
        <authorList>
            <person name="Fu X."/>
        </authorList>
    </citation>
    <scope>NUCLEOTIDE SEQUENCE [LARGE SCALE GENOMIC DNA]</scope>
</reference>
<comment type="subcellular location">
    <subcellularLocation>
        <location evidence="1">Cell membrane</location>
        <topology evidence="1">Multi-pass membrane protein</topology>
    </subcellularLocation>
</comment>
<dbReference type="Pfam" id="PF02949">
    <property type="entry name" value="7tm_6"/>
    <property type="match status" value="1"/>
</dbReference>
<feature type="non-terminal residue" evidence="11">
    <location>
        <position position="296"/>
    </location>
</feature>
<evidence type="ECO:0000313" key="12">
    <source>
        <dbReference type="Proteomes" id="UP001353858"/>
    </source>
</evidence>
<evidence type="ECO:0000256" key="9">
    <source>
        <dbReference type="ARBA" id="ARBA00023224"/>
    </source>
</evidence>
<keyword evidence="2" id="KW-1003">Cell membrane</keyword>
<sequence>MVLCTVLITFYNRVPIGSLLSQLSQKPFISECHKERIATWERFKNIQALVLVFAMILAVIGQILFSLLLRLTKADPNDWKLGYGRITIMNITYSPNFECFYIYQSISVMYGMVSYVVITILITGVFDYIATQFKILQIDLSNMLYKSNSVKEKITTWDFVHKQVKEFVTYHVHVSKVVDQVIEVFSEVIFCMFIGIVTVICVNVYRASRLPMQDVNAFRILLEAVIGSFCTVLICNAGENLTHESERMLDFAYDVDFVGTDLRFQKSLVIIMRKSQEPVRLKAGKLIDISLVTFAW</sequence>
<dbReference type="GO" id="GO:0007165">
    <property type="term" value="P:signal transduction"/>
    <property type="evidence" value="ECO:0007669"/>
    <property type="project" value="UniProtKB-KW"/>
</dbReference>
<evidence type="ECO:0000256" key="4">
    <source>
        <dbReference type="ARBA" id="ARBA00022692"/>
    </source>
</evidence>
<dbReference type="Proteomes" id="UP001353858">
    <property type="component" value="Unassembled WGS sequence"/>
</dbReference>
<keyword evidence="4 10" id="KW-0812">Transmembrane</keyword>
<dbReference type="PANTHER" id="PTHR21137">
    <property type="entry name" value="ODORANT RECEPTOR"/>
    <property type="match status" value="1"/>
</dbReference>
<name>A0AAN7PWU5_9COLE</name>
<evidence type="ECO:0000256" key="5">
    <source>
        <dbReference type="ARBA" id="ARBA00022725"/>
    </source>
</evidence>
<keyword evidence="7 10" id="KW-0472">Membrane</keyword>
<evidence type="ECO:0000256" key="3">
    <source>
        <dbReference type="ARBA" id="ARBA00022606"/>
    </source>
</evidence>
<evidence type="ECO:0000256" key="2">
    <source>
        <dbReference type="ARBA" id="ARBA00022475"/>
    </source>
</evidence>
<organism evidence="11 12">
    <name type="scientific">Aquatica leii</name>
    <dbReference type="NCBI Taxonomy" id="1421715"/>
    <lineage>
        <taxon>Eukaryota</taxon>
        <taxon>Metazoa</taxon>
        <taxon>Ecdysozoa</taxon>
        <taxon>Arthropoda</taxon>
        <taxon>Hexapoda</taxon>
        <taxon>Insecta</taxon>
        <taxon>Pterygota</taxon>
        <taxon>Neoptera</taxon>
        <taxon>Endopterygota</taxon>
        <taxon>Coleoptera</taxon>
        <taxon>Polyphaga</taxon>
        <taxon>Elateriformia</taxon>
        <taxon>Elateroidea</taxon>
        <taxon>Lampyridae</taxon>
        <taxon>Luciolinae</taxon>
        <taxon>Aquatica</taxon>
    </lineage>
</organism>
<gene>
    <name evidence="11" type="ORF">RN001_010853</name>
</gene>
<evidence type="ECO:0000256" key="6">
    <source>
        <dbReference type="ARBA" id="ARBA00022989"/>
    </source>
</evidence>
<feature type="transmembrane region" description="Helical" evidence="10">
    <location>
        <begin position="46"/>
        <end position="69"/>
    </location>
</feature>
<accession>A0AAN7PWU5</accession>
<dbReference type="GO" id="GO:0005886">
    <property type="term" value="C:plasma membrane"/>
    <property type="evidence" value="ECO:0007669"/>
    <property type="project" value="UniProtKB-SubCell"/>
</dbReference>
<comment type="caution">
    <text evidence="11">The sequence shown here is derived from an EMBL/GenBank/DDBJ whole genome shotgun (WGS) entry which is preliminary data.</text>
</comment>
<dbReference type="EMBL" id="JARPUR010000004">
    <property type="protein sequence ID" value="KAK4878347.1"/>
    <property type="molecule type" value="Genomic_DNA"/>
</dbReference>
<dbReference type="AlphaFoldDB" id="A0AAN7PWU5"/>
<keyword evidence="12" id="KW-1185">Reference proteome</keyword>
<evidence type="ECO:0000256" key="8">
    <source>
        <dbReference type="ARBA" id="ARBA00023170"/>
    </source>
</evidence>